<evidence type="ECO:0000256" key="2">
    <source>
        <dbReference type="SAM" id="SignalP"/>
    </source>
</evidence>
<keyword evidence="2" id="KW-0732">Signal</keyword>
<dbReference type="Proteomes" id="UP001519460">
    <property type="component" value="Unassembled WGS sequence"/>
</dbReference>
<comment type="caution">
    <text evidence="3">The sequence shown here is derived from an EMBL/GenBank/DDBJ whole genome shotgun (WGS) entry which is preliminary data.</text>
</comment>
<evidence type="ECO:0000313" key="4">
    <source>
        <dbReference type="Proteomes" id="UP001519460"/>
    </source>
</evidence>
<evidence type="ECO:0000313" key="3">
    <source>
        <dbReference type="EMBL" id="KAK7482985.1"/>
    </source>
</evidence>
<protein>
    <submittedName>
        <fullName evidence="3">Uncharacterized protein</fullName>
    </submittedName>
</protein>
<dbReference type="EMBL" id="JACVVK020000235">
    <property type="protein sequence ID" value="KAK7482985.1"/>
    <property type="molecule type" value="Genomic_DNA"/>
</dbReference>
<evidence type="ECO:0000256" key="1">
    <source>
        <dbReference type="SAM" id="MobiDB-lite"/>
    </source>
</evidence>
<proteinExistence type="predicted"/>
<dbReference type="AlphaFoldDB" id="A0ABD0K7Q6"/>
<feature type="signal peptide" evidence="2">
    <location>
        <begin position="1"/>
        <end position="20"/>
    </location>
</feature>
<reference evidence="3 4" key="1">
    <citation type="journal article" date="2023" name="Sci. Data">
        <title>Genome assembly of the Korean intertidal mud-creeper Batillaria attramentaria.</title>
        <authorList>
            <person name="Patra A.K."/>
            <person name="Ho P.T."/>
            <person name="Jun S."/>
            <person name="Lee S.J."/>
            <person name="Kim Y."/>
            <person name="Won Y.J."/>
        </authorList>
    </citation>
    <scope>NUCLEOTIDE SEQUENCE [LARGE SCALE GENOMIC DNA]</scope>
    <source>
        <strain evidence="3">Wonlab-2016</strain>
    </source>
</reference>
<name>A0ABD0K7Q6_9CAEN</name>
<feature type="chain" id="PRO_5044770013" evidence="2">
    <location>
        <begin position="21"/>
        <end position="129"/>
    </location>
</feature>
<gene>
    <name evidence="3" type="ORF">BaRGS_00025762</name>
</gene>
<feature type="region of interest" description="Disordered" evidence="1">
    <location>
        <begin position="95"/>
        <end position="129"/>
    </location>
</feature>
<keyword evidence="4" id="KW-1185">Reference proteome</keyword>
<accession>A0ABD0K7Q6</accession>
<feature type="compositionally biased region" description="Basic and acidic residues" evidence="1">
    <location>
        <begin position="102"/>
        <end position="124"/>
    </location>
</feature>
<sequence>MRSTGHEFFMLWLGNGFGCAKLCDVCITCKWFTKPNMKGAFVQILKSHVHAAQSISMEIASLPQKAFEVSSETGFLFVCWLLLCLRCISFSMDKYSHKSRTGRIENRKDRGQEGSRTGRIDRKDRHFAK</sequence>
<organism evidence="3 4">
    <name type="scientific">Batillaria attramentaria</name>
    <dbReference type="NCBI Taxonomy" id="370345"/>
    <lineage>
        <taxon>Eukaryota</taxon>
        <taxon>Metazoa</taxon>
        <taxon>Spiralia</taxon>
        <taxon>Lophotrochozoa</taxon>
        <taxon>Mollusca</taxon>
        <taxon>Gastropoda</taxon>
        <taxon>Caenogastropoda</taxon>
        <taxon>Sorbeoconcha</taxon>
        <taxon>Cerithioidea</taxon>
        <taxon>Batillariidae</taxon>
        <taxon>Batillaria</taxon>
    </lineage>
</organism>